<dbReference type="NCBIfam" id="TIGR02937">
    <property type="entry name" value="sigma70-ECF"/>
    <property type="match status" value="1"/>
</dbReference>
<dbReference type="SUPFAM" id="SSF88946">
    <property type="entry name" value="Sigma2 domain of RNA polymerase sigma factors"/>
    <property type="match status" value="1"/>
</dbReference>
<dbReference type="GO" id="GO:0016987">
    <property type="term" value="F:sigma factor activity"/>
    <property type="evidence" value="ECO:0007669"/>
    <property type="project" value="UniProtKB-KW"/>
</dbReference>
<keyword evidence="3" id="KW-0804">Transcription</keyword>
<dbReference type="GO" id="GO:0006352">
    <property type="term" value="P:DNA-templated transcription initiation"/>
    <property type="evidence" value="ECO:0007669"/>
    <property type="project" value="InterPro"/>
</dbReference>
<protein>
    <submittedName>
        <fullName evidence="5">Sigma-24</fullName>
    </submittedName>
</protein>
<dbReference type="OrthoDB" id="9784984at2"/>
<dbReference type="Proteomes" id="UP000095544">
    <property type="component" value="Unassembled WGS sequence"/>
</dbReference>
<dbReference type="PANTHER" id="PTHR43133">
    <property type="entry name" value="RNA POLYMERASE ECF-TYPE SIGMA FACTO"/>
    <property type="match status" value="1"/>
</dbReference>
<name>A0A174EYA3_9FIRM</name>
<feature type="domain" description="RNA polymerase sigma-70 region 2" evidence="4">
    <location>
        <begin position="31"/>
        <end position="89"/>
    </location>
</feature>
<dbReference type="AlphaFoldDB" id="A0A174EYA3"/>
<accession>A0A174EYA3</accession>
<evidence type="ECO:0000259" key="4">
    <source>
        <dbReference type="Pfam" id="PF04542"/>
    </source>
</evidence>
<sequence length="282" mass="32659">MKEANDNKYALIESAVGGNADALEKLLAGIQDMVFNLSLRMLGTIPDAEDAAQEILVRVMTNLGTFRRESDFQTWVYRIAVNYLLNYKKSMFAHQPLDFEFYGNDIKYAVLDETEGLIEEESRQQLAEELKLSCTNVMLQCLDAESRCIFILGTMFRINSRTAGEILQMSPENFRQRLSRIRGKVAAFLAEYCGLSGVGMCTCRKRVEYAVRQKRISPERLEYLKLHPLENQVLEEYKDEMEKLDELSLVFDELPMYQTPETIKERMLMVMNSSQMKKIQEY</sequence>
<dbReference type="STRING" id="39482.ERS852491_02140"/>
<evidence type="ECO:0000313" key="5">
    <source>
        <dbReference type="EMBL" id="CUO41479.1"/>
    </source>
</evidence>
<evidence type="ECO:0000313" key="6">
    <source>
        <dbReference type="Proteomes" id="UP000095544"/>
    </source>
</evidence>
<proteinExistence type="predicted"/>
<evidence type="ECO:0000256" key="3">
    <source>
        <dbReference type="ARBA" id="ARBA00023163"/>
    </source>
</evidence>
<keyword evidence="1" id="KW-0805">Transcription regulation</keyword>
<dbReference type="InterPro" id="IPR039425">
    <property type="entry name" value="RNA_pol_sigma-70-like"/>
</dbReference>
<organism evidence="5 6">
    <name type="scientific">Faecalicatena contorta</name>
    <dbReference type="NCBI Taxonomy" id="39482"/>
    <lineage>
        <taxon>Bacteria</taxon>
        <taxon>Bacillati</taxon>
        <taxon>Bacillota</taxon>
        <taxon>Clostridia</taxon>
        <taxon>Lachnospirales</taxon>
        <taxon>Lachnospiraceae</taxon>
        <taxon>Faecalicatena</taxon>
    </lineage>
</organism>
<dbReference type="Gene3D" id="1.10.1740.10">
    <property type="match status" value="1"/>
</dbReference>
<dbReference type="RefSeq" id="WP_055153006.1">
    <property type="nucleotide sequence ID" value="NZ_CYZU01000017.1"/>
</dbReference>
<gene>
    <name evidence="5" type="primary">rpoE_1</name>
    <name evidence="5" type="ORF">ERS852491_02140</name>
</gene>
<dbReference type="PANTHER" id="PTHR43133:SF51">
    <property type="entry name" value="RNA POLYMERASE SIGMA FACTOR"/>
    <property type="match status" value="1"/>
</dbReference>
<dbReference type="EMBL" id="CYZU01000017">
    <property type="protein sequence ID" value="CUO41479.1"/>
    <property type="molecule type" value="Genomic_DNA"/>
</dbReference>
<reference evidence="5 6" key="1">
    <citation type="submission" date="2015-09" db="EMBL/GenBank/DDBJ databases">
        <authorList>
            <consortium name="Pathogen Informatics"/>
        </authorList>
    </citation>
    <scope>NUCLEOTIDE SEQUENCE [LARGE SCALE GENOMIC DNA]</scope>
    <source>
        <strain evidence="5 6">2789STDY5834876</strain>
    </source>
</reference>
<keyword evidence="2" id="KW-0731">Sigma factor</keyword>
<dbReference type="InterPro" id="IPR014284">
    <property type="entry name" value="RNA_pol_sigma-70_dom"/>
</dbReference>
<dbReference type="InterPro" id="IPR013325">
    <property type="entry name" value="RNA_pol_sigma_r2"/>
</dbReference>
<dbReference type="InterPro" id="IPR007627">
    <property type="entry name" value="RNA_pol_sigma70_r2"/>
</dbReference>
<evidence type="ECO:0000256" key="2">
    <source>
        <dbReference type="ARBA" id="ARBA00023082"/>
    </source>
</evidence>
<evidence type="ECO:0000256" key="1">
    <source>
        <dbReference type="ARBA" id="ARBA00023015"/>
    </source>
</evidence>
<dbReference type="Pfam" id="PF04542">
    <property type="entry name" value="Sigma70_r2"/>
    <property type="match status" value="1"/>
</dbReference>